<gene>
    <name evidence="1" type="primary">130</name>
    <name evidence="1" type="ORF">SEA_FORZA_130</name>
</gene>
<dbReference type="EMBL" id="MK814760">
    <property type="protein sequence ID" value="QGT55123.1"/>
    <property type="molecule type" value="Genomic_DNA"/>
</dbReference>
<evidence type="ECO:0000313" key="1">
    <source>
        <dbReference type="EMBL" id="QGT55123.1"/>
    </source>
</evidence>
<dbReference type="Proteomes" id="UP000423482">
    <property type="component" value="Segment"/>
</dbReference>
<sequence length="354" mass="40339">MKAIISGFSLDGAQGRSRVQFESVSQGLARACDILGWDYIHDIMYVDSNDDRLKEADVMFMNIAPFNGLSSRFIIGALHAISRARANNCALVLFVSDWQTQLLISSAKTMSRDTYRYVKPLMQGRSDFLWGVHNRDTLQVVTDAFVNNPWPETIVPLHTWWENTVDKDLILKHIPARRHCIFDPTVLTTDTWEVDPPVWEDKKRAWVCAALGDRAAWIEEQGASWPMEIRGGATFKVRDGEASPRVTEREVVELYRQNWGACAPKTLMYRTGWWRTRYSFALRAGAVLFGDPEEVRPMGPHFGYTASQIESFTDSQLKSLSITQREEFESKVEPLDSVLQKIQDSAKRAIEDIA</sequence>
<dbReference type="GeneID" id="77924498"/>
<organism evidence="1 2">
    <name type="scientific">Gordonia phage Forza</name>
    <dbReference type="NCBI Taxonomy" id="2571247"/>
    <lineage>
        <taxon>Viruses</taxon>
        <taxon>Duplodnaviria</taxon>
        <taxon>Heunggongvirae</taxon>
        <taxon>Uroviricota</taxon>
        <taxon>Caudoviricetes</taxon>
        <taxon>Forzavirus</taxon>
        <taxon>Forzavirus forza</taxon>
    </lineage>
</organism>
<accession>A0A650EYG0</accession>
<dbReference type="KEGG" id="vg:77924498"/>
<evidence type="ECO:0000313" key="2">
    <source>
        <dbReference type="Proteomes" id="UP000423482"/>
    </source>
</evidence>
<reference evidence="1 2" key="1">
    <citation type="submission" date="2019-04" db="EMBL/GenBank/DDBJ databases">
        <authorList>
            <person name="Pope W.H."/>
            <person name="Garlena R.A."/>
            <person name="Russell D.A."/>
            <person name="Jacobs-Sera D."/>
            <person name="Hatfull G.F."/>
        </authorList>
    </citation>
    <scope>NUCLEOTIDE SEQUENCE [LARGE SCALE GENOMIC DNA]</scope>
</reference>
<keyword evidence="2" id="KW-1185">Reference proteome</keyword>
<protein>
    <submittedName>
        <fullName evidence="1">Uncharacterized protein</fullName>
    </submittedName>
</protein>
<proteinExistence type="predicted"/>
<name>A0A650EYG0_9CAUD</name>
<dbReference type="RefSeq" id="YP_010649010.1">
    <property type="nucleotide sequence ID" value="NC_070763.1"/>
</dbReference>